<dbReference type="PANTHER" id="PTHR12304">
    <property type="entry name" value="INOSINE-URIDINE PREFERRING NUCLEOSIDE HYDROLASE"/>
    <property type="match status" value="1"/>
</dbReference>
<keyword evidence="6" id="KW-1185">Reference proteome</keyword>
<gene>
    <name evidence="5" type="ORF">SAMN04489812_5846</name>
</gene>
<keyword evidence="2" id="KW-0326">Glycosidase</keyword>
<keyword evidence="1 5" id="KW-0378">Hydrolase</keyword>
<feature type="region of interest" description="Disordered" evidence="3">
    <location>
        <begin position="70"/>
        <end position="99"/>
    </location>
</feature>
<dbReference type="InterPro" id="IPR036452">
    <property type="entry name" value="Ribo_hydro-like"/>
</dbReference>
<dbReference type="EMBL" id="LT629772">
    <property type="protein sequence ID" value="SDT43895.1"/>
    <property type="molecule type" value="Genomic_DNA"/>
</dbReference>
<organism evidence="5 6">
    <name type="scientific">Microlunatus soli</name>
    <dbReference type="NCBI Taxonomy" id="630515"/>
    <lineage>
        <taxon>Bacteria</taxon>
        <taxon>Bacillati</taxon>
        <taxon>Actinomycetota</taxon>
        <taxon>Actinomycetes</taxon>
        <taxon>Propionibacteriales</taxon>
        <taxon>Propionibacteriaceae</taxon>
        <taxon>Microlunatus</taxon>
    </lineage>
</organism>
<dbReference type="GO" id="GO:0005829">
    <property type="term" value="C:cytosol"/>
    <property type="evidence" value="ECO:0007669"/>
    <property type="project" value="TreeGrafter"/>
</dbReference>
<dbReference type="InterPro" id="IPR001910">
    <property type="entry name" value="Inosine/uridine_hydrolase_dom"/>
</dbReference>
<evidence type="ECO:0000256" key="1">
    <source>
        <dbReference type="ARBA" id="ARBA00022801"/>
    </source>
</evidence>
<accession>A0A1H2AD15</accession>
<dbReference type="GO" id="GO:0006152">
    <property type="term" value="P:purine nucleoside catabolic process"/>
    <property type="evidence" value="ECO:0007669"/>
    <property type="project" value="TreeGrafter"/>
</dbReference>
<dbReference type="STRING" id="630515.SAMN04489812_5846"/>
<dbReference type="PANTHER" id="PTHR12304:SF4">
    <property type="entry name" value="URIDINE NUCLEOSIDASE"/>
    <property type="match status" value="1"/>
</dbReference>
<evidence type="ECO:0000313" key="6">
    <source>
        <dbReference type="Proteomes" id="UP000199103"/>
    </source>
</evidence>
<dbReference type="SUPFAM" id="SSF53590">
    <property type="entry name" value="Nucleoside hydrolase"/>
    <property type="match status" value="1"/>
</dbReference>
<dbReference type="InterPro" id="IPR023186">
    <property type="entry name" value="IUNH"/>
</dbReference>
<evidence type="ECO:0000256" key="2">
    <source>
        <dbReference type="ARBA" id="ARBA00023295"/>
    </source>
</evidence>
<reference evidence="5 6" key="1">
    <citation type="submission" date="2016-10" db="EMBL/GenBank/DDBJ databases">
        <authorList>
            <person name="de Groot N.N."/>
        </authorList>
    </citation>
    <scope>NUCLEOTIDE SEQUENCE [LARGE SCALE GENOMIC DNA]</scope>
    <source>
        <strain evidence="5 6">DSM 21800</strain>
    </source>
</reference>
<sequence>MERIILDVDLAMGAPGSDIDDGFALALALADSDIQLDLVTTVNGNTDAGTATALTLELLHRLERTDIPVHRGAERPLLRPQARQGSVPDDVEIRSPQPQPAPAAMVEHVLAHPGEITLVAVGPLTNVALALRLHRDFAGSLRRLVIMGGIFNGHTHSASMPGEFNIWNDPEAAQIVLESGVPTRWVGLDVTTQVQFTRSEAQTLAADQRPFAAFAGEYTVAWIDHLAESRTETDSCAMHDPLAVAAVTHPELLTWRDAYVQVETTDRSRGAMITDYLDVGWTPDGSTKSVSANAEVAVAVDIDGFHDHLLDHLKLL</sequence>
<evidence type="ECO:0000313" key="5">
    <source>
        <dbReference type="EMBL" id="SDT43895.1"/>
    </source>
</evidence>
<name>A0A1H2AD15_9ACTN</name>
<evidence type="ECO:0000256" key="3">
    <source>
        <dbReference type="SAM" id="MobiDB-lite"/>
    </source>
</evidence>
<dbReference type="AlphaFoldDB" id="A0A1H2AD15"/>
<proteinExistence type="predicted"/>
<dbReference type="Proteomes" id="UP000199103">
    <property type="component" value="Chromosome I"/>
</dbReference>
<evidence type="ECO:0000259" key="4">
    <source>
        <dbReference type="Pfam" id="PF01156"/>
    </source>
</evidence>
<dbReference type="Gene3D" id="3.90.245.10">
    <property type="entry name" value="Ribonucleoside hydrolase-like"/>
    <property type="match status" value="1"/>
</dbReference>
<dbReference type="OrthoDB" id="9797882at2"/>
<feature type="domain" description="Inosine/uridine-preferring nucleoside hydrolase" evidence="4">
    <location>
        <begin position="4"/>
        <end position="306"/>
    </location>
</feature>
<dbReference type="GO" id="GO:0008477">
    <property type="term" value="F:purine nucleosidase activity"/>
    <property type="evidence" value="ECO:0007669"/>
    <property type="project" value="TreeGrafter"/>
</dbReference>
<protein>
    <submittedName>
        <fullName evidence="5">Inosine-uridine nucleoside N-ribohydrolase</fullName>
    </submittedName>
</protein>
<dbReference type="Pfam" id="PF01156">
    <property type="entry name" value="IU_nuc_hydro"/>
    <property type="match status" value="1"/>
</dbReference>
<dbReference type="RefSeq" id="WP_157683836.1">
    <property type="nucleotide sequence ID" value="NZ_LT629772.1"/>
</dbReference>